<gene>
    <name evidence="3" type="ORF">NPX13_g3239</name>
</gene>
<dbReference type="EMBL" id="JANPWZ010000389">
    <property type="protein sequence ID" value="KAJ3577329.1"/>
    <property type="molecule type" value="Genomic_DNA"/>
</dbReference>
<sequence>MLAFRRCGTAASNALRCASRAARRNLTTISPSRVQGRSLLSGQVPQRARYLSALRYSTATEPPNATLPEKPDYLNDAESSIWDKLVTEFSPTELMVQDISGGCGSMYGIEIKSEKFRGANMLKQQRMVNAVLSEEMKNWHGVQLRTKAP</sequence>
<name>A0A9W8TPJ7_9PEZI</name>
<evidence type="ECO:0008006" key="5">
    <source>
        <dbReference type="Google" id="ProtNLM"/>
    </source>
</evidence>
<dbReference type="PANTHER" id="PTHR46188:SF1">
    <property type="entry name" value="BOLA-LIKE PROTEIN 3"/>
    <property type="match status" value="1"/>
</dbReference>
<dbReference type="InterPro" id="IPR052275">
    <property type="entry name" value="Mt_Fe-S_assembly_factor"/>
</dbReference>
<dbReference type="InterPro" id="IPR002634">
    <property type="entry name" value="BolA"/>
</dbReference>
<dbReference type="VEuPathDB" id="FungiDB:F4678DRAFT_97094"/>
<comment type="similarity">
    <text evidence="1 2">Belongs to the BolA/IbaG family.</text>
</comment>
<proteinExistence type="inferred from homology"/>
<dbReference type="SUPFAM" id="SSF82657">
    <property type="entry name" value="BolA-like"/>
    <property type="match status" value="1"/>
</dbReference>
<dbReference type="Pfam" id="PF01722">
    <property type="entry name" value="BolA"/>
    <property type="match status" value="1"/>
</dbReference>
<keyword evidence="4" id="KW-1185">Reference proteome</keyword>
<reference evidence="3" key="1">
    <citation type="submission" date="2022-07" db="EMBL/GenBank/DDBJ databases">
        <title>Genome Sequence of Xylaria arbuscula.</title>
        <authorList>
            <person name="Buettner E."/>
        </authorList>
    </citation>
    <scope>NUCLEOTIDE SEQUENCE</scope>
    <source>
        <strain evidence="3">VT107</strain>
    </source>
</reference>
<evidence type="ECO:0000256" key="1">
    <source>
        <dbReference type="ARBA" id="ARBA00005578"/>
    </source>
</evidence>
<evidence type="ECO:0000256" key="2">
    <source>
        <dbReference type="RuleBase" id="RU003860"/>
    </source>
</evidence>
<dbReference type="Gene3D" id="3.30.300.90">
    <property type="entry name" value="BolA-like"/>
    <property type="match status" value="1"/>
</dbReference>
<protein>
    <recommendedName>
        <fullName evidence="5">Bola-like protein</fullName>
    </recommendedName>
</protein>
<comment type="caution">
    <text evidence="3">The sequence shown here is derived from an EMBL/GenBank/DDBJ whole genome shotgun (WGS) entry which is preliminary data.</text>
</comment>
<dbReference type="PANTHER" id="PTHR46188">
    <property type="entry name" value="BOLA-LIKE PROTEIN 3"/>
    <property type="match status" value="1"/>
</dbReference>
<dbReference type="GO" id="GO:0005759">
    <property type="term" value="C:mitochondrial matrix"/>
    <property type="evidence" value="ECO:0007669"/>
    <property type="project" value="TreeGrafter"/>
</dbReference>
<dbReference type="Proteomes" id="UP001148614">
    <property type="component" value="Unassembled WGS sequence"/>
</dbReference>
<organism evidence="3 4">
    <name type="scientific">Xylaria arbuscula</name>
    <dbReference type="NCBI Taxonomy" id="114810"/>
    <lineage>
        <taxon>Eukaryota</taxon>
        <taxon>Fungi</taxon>
        <taxon>Dikarya</taxon>
        <taxon>Ascomycota</taxon>
        <taxon>Pezizomycotina</taxon>
        <taxon>Sordariomycetes</taxon>
        <taxon>Xylariomycetidae</taxon>
        <taxon>Xylariales</taxon>
        <taxon>Xylariaceae</taxon>
        <taxon>Xylaria</taxon>
    </lineage>
</organism>
<accession>A0A9W8TPJ7</accession>
<evidence type="ECO:0000313" key="3">
    <source>
        <dbReference type="EMBL" id="KAJ3577329.1"/>
    </source>
</evidence>
<dbReference type="InterPro" id="IPR036065">
    <property type="entry name" value="BolA-like_sf"/>
</dbReference>
<dbReference type="AlphaFoldDB" id="A0A9W8TPJ7"/>
<evidence type="ECO:0000313" key="4">
    <source>
        <dbReference type="Proteomes" id="UP001148614"/>
    </source>
</evidence>